<reference evidence="4 5" key="1">
    <citation type="submission" date="2024-01" db="EMBL/GenBank/DDBJ databases">
        <title>The diversity of rhizobia nodulating Mimosa spp. in eleven states of Brazil covering several biomes is determined by host plant, location, and edaphic factors.</title>
        <authorList>
            <person name="Rouws L."/>
            <person name="Barauna A."/>
            <person name="Beukes C."/>
            <person name="De Faria S.M."/>
            <person name="Gross E."/>
            <person name="Dos Reis Junior F.B."/>
            <person name="Simon M."/>
            <person name="Maluk M."/>
            <person name="Odee D.W."/>
            <person name="Kenicer G."/>
            <person name="Young J.P.W."/>
            <person name="Reis V.M."/>
            <person name="Zilli J."/>
            <person name="James E.K."/>
        </authorList>
    </citation>
    <scope>NUCLEOTIDE SEQUENCE [LARGE SCALE GENOMIC DNA]</scope>
    <source>
        <strain evidence="4 5">JPY77</strain>
    </source>
</reference>
<dbReference type="RefSeq" id="WP_201647932.1">
    <property type="nucleotide sequence ID" value="NZ_CAJHCS010000001.1"/>
</dbReference>
<dbReference type="InterPro" id="IPR037050">
    <property type="entry name" value="DUF1254_sf"/>
</dbReference>
<organism evidence="4 5">
    <name type="scientific">Paraburkholderia sabiae</name>
    <dbReference type="NCBI Taxonomy" id="273251"/>
    <lineage>
        <taxon>Bacteria</taxon>
        <taxon>Pseudomonadati</taxon>
        <taxon>Pseudomonadota</taxon>
        <taxon>Betaproteobacteria</taxon>
        <taxon>Burkholderiales</taxon>
        <taxon>Burkholderiaceae</taxon>
        <taxon>Paraburkholderia</taxon>
    </lineage>
</organism>
<dbReference type="InterPro" id="IPR010621">
    <property type="entry name" value="DUF1214"/>
</dbReference>
<evidence type="ECO:0000256" key="1">
    <source>
        <dbReference type="SAM" id="SignalP"/>
    </source>
</evidence>
<feature type="signal peptide" evidence="1">
    <location>
        <begin position="1"/>
        <end position="19"/>
    </location>
</feature>
<evidence type="ECO:0000313" key="5">
    <source>
        <dbReference type="Proteomes" id="UP001494588"/>
    </source>
</evidence>
<dbReference type="PANTHER" id="PTHR36509">
    <property type="entry name" value="BLL3101 PROTEIN"/>
    <property type="match status" value="1"/>
</dbReference>
<evidence type="ECO:0000259" key="2">
    <source>
        <dbReference type="Pfam" id="PF06742"/>
    </source>
</evidence>
<dbReference type="Gene3D" id="1.10.3360.10">
    <property type="entry name" value="VPA0735-like domain"/>
    <property type="match status" value="1"/>
</dbReference>
<accession>A0ABU9QMJ1</accession>
<dbReference type="Gene3D" id="2.60.40.1610">
    <property type="entry name" value="Domain of unknown function DUF1254"/>
    <property type="match status" value="1"/>
</dbReference>
<comment type="caution">
    <text evidence="4">The sequence shown here is derived from an EMBL/GenBank/DDBJ whole genome shotgun (WGS) entry which is preliminary data.</text>
</comment>
<dbReference type="Gene3D" id="2.60.120.600">
    <property type="entry name" value="Domain of unknown function DUF1214, C-terminal domain"/>
    <property type="match status" value="1"/>
</dbReference>
<dbReference type="EMBL" id="JAZHGC010000039">
    <property type="protein sequence ID" value="MEM5290669.1"/>
    <property type="molecule type" value="Genomic_DNA"/>
</dbReference>
<gene>
    <name evidence="4" type="ORF">V4C55_33620</name>
</gene>
<feature type="chain" id="PRO_5046828010" evidence="1">
    <location>
        <begin position="20"/>
        <end position="467"/>
    </location>
</feature>
<dbReference type="Pfam" id="PF06863">
    <property type="entry name" value="DUF1254"/>
    <property type="match status" value="1"/>
</dbReference>
<sequence>MAQLIICVVTICTVGLSSAADDEPQRRAIQRRGVEAAIWAMPAVNYDLMYEAMVRAEGGNTASNKIVYWSRPGTWRNQTLTPNRDTIYFMPFFDTRRSGPVVLDVPAEGEGTLVGSIDDAWQTALEDVGPAGADKGRGGRYLIVPPGYQKAVPKGFIVLRSSTYAGFALIRSNLRSRNDTDIARAVRYGKRMRLYPLSEADAPRPTRYVDVVNSLFDATIPYDERFFVSLNRVVQSEPWLTRDKVMIDSLKSLGIEKGKPFTPDGARQALLRTAMDEAHAWLSAQYDAQFSNAYYDGERWALPVSVELVKGLGDNFSDPDQYPVDARGVTYTVGFFSAKRLGAGQFYLVTTRDGKGKELDGSKSYRLRVPAHAPASQYWSASVYDRNTHAFRREAAWSSRASNDEKVRREPDGSVELYFGAHAPAGKESNWIPTRSDGKFEVMFRIYGPKKSLYDKTWRMGDIEEVM</sequence>
<dbReference type="SUPFAM" id="SSF160935">
    <property type="entry name" value="VPA0735-like"/>
    <property type="match status" value="1"/>
</dbReference>
<proteinExistence type="predicted"/>
<dbReference type="Proteomes" id="UP001494588">
    <property type="component" value="Unassembled WGS sequence"/>
</dbReference>
<keyword evidence="1" id="KW-0732">Signal</keyword>
<dbReference type="PANTHER" id="PTHR36509:SF3">
    <property type="entry name" value="SIGNAL PEPTIDE PROTEIN"/>
    <property type="match status" value="1"/>
</dbReference>
<dbReference type="InterPro" id="IPR037049">
    <property type="entry name" value="DUF1214_C_sf"/>
</dbReference>
<name>A0ABU9QMJ1_9BURK</name>
<evidence type="ECO:0000313" key="4">
    <source>
        <dbReference type="EMBL" id="MEM5290669.1"/>
    </source>
</evidence>
<protein>
    <submittedName>
        <fullName evidence="4">DUF1254 domain-containing protein</fullName>
    </submittedName>
</protein>
<dbReference type="Pfam" id="PF06742">
    <property type="entry name" value="DUF1214"/>
    <property type="match status" value="1"/>
</dbReference>
<evidence type="ECO:0000259" key="3">
    <source>
        <dbReference type="Pfam" id="PF06863"/>
    </source>
</evidence>
<keyword evidence="5" id="KW-1185">Reference proteome</keyword>
<feature type="domain" description="DUF1214" evidence="2">
    <location>
        <begin position="345"/>
        <end position="451"/>
    </location>
</feature>
<dbReference type="InterPro" id="IPR010679">
    <property type="entry name" value="DUF1254"/>
</dbReference>
<feature type="domain" description="DUF1254" evidence="3">
    <location>
        <begin position="64"/>
        <end position="196"/>
    </location>
</feature>